<dbReference type="PANTHER" id="PTHR21008">
    <property type="entry name" value="S-ADENOSYLMETHIONINE SENSOR UPSTREAM OF MTORC1-RELATED"/>
    <property type="match status" value="1"/>
</dbReference>
<comment type="subcellular location">
    <subcellularLocation>
        <location evidence="4">Nucleus</location>
        <location evidence="4">Nucleolus</location>
    </subcellularLocation>
</comment>
<gene>
    <name evidence="5" type="primary">TPHA0M00760</name>
    <name evidence="4" type="synonym">BMT2</name>
    <name evidence="5" type="ordered locus">TPHA_0M00760</name>
</gene>
<dbReference type="InterPro" id="IPR021867">
    <property type="entry name" value="Bmt2/SAMTOR"/>
</dbReference>
<dbReference type="STRING" id="1071381.G8C0D6"/>
<dbReference type="InterPro" id="IPR029063">
    <property type="entry name" value="SAM-dependent_MTases_sf"/>
</dbReference>
<dbReference type="Pfam" id="PF11968">
    <property type="entry name" value="Bmt2"/>
    <property type="match status" value="1"/>
</dbReference>
<dbReference type="HAMAP" id="MF_03044">
    <property type="entry name" value="BMT2"/>
    <property type="match status" value="1"/>
</dbReference>
<evidence type="ECO:0000313" key="5">
    <source>
        <dbReference type="EMBL" id="CCE65651.1"/>
    </source>
</evidence>
<organism evidence="5 6">
    <name type="scientific">Tetrapisispora phaffii (strain ATCC 24235 / CBS 4417 / NBRC 1672 / NRRL Y-8282 / UCD 70-5)</name>
    <name type="common">Yeast</name>
    <name type="synonym">Fabospora phaffii</name>
    <dbReference type="NCBI Taxonomy" id="1071381"/>
    <lineage>
        <taxon>Eukaryota</taxon>
        <taxon>Fungi</taxon>
        <taxon>Dikarya</taxon>
        <taxon>Ascomycota</taxon>
        <taxon>Saccharomycotina</taxon>
        <taxon>Saccharomycetes</taxon>
        <taxon>Saccharomycetales</taxon>
        <taxon>Saccharomycetaceae</taxon>
        <taxon>Tetrapisispora</taxon>
    </lineage>
</organism>
<dbReference type="GO" id="GO:0042273">
    <property type="term" value="P:ribosomal large subunit biogenesis"/>
    <property type="evidence" value="ECO:0007669"/>
    <property type="project" value="EnsemblFungi"/>
</dbReference>
<feature type="binding site" evidence="4">
    <location>
        <position position="164"/>
    </location>
    <ligand>
        <name>S-adenosyl-L-methionine</name>
        <dbReference type="ChEBI" id="CHEBI:59789"/>
    </ligand>
</feature>
<keyword evidence="3 4" id="KW-0949">S-adenosyl-L-methionine</keyword>
<reference evidence="5 6" key="1">
    <citation type="journal article" date="2011" name="Proc. Natl. Acad. Sci. U.S.A.">
        <title>Evolutionary erosion of yeast sex chromosomes by mating-type switching accidents.</title>
        <authorList>
            <person name="Gordon J.L."/>
            <person name="Armisen D."/>
            <person name="Proux-Wera E."/>
            <person name="Oheigeartaigh S.S."/>
            <person name="Byrne K.P."/>
            <person name="Wolfe K.H."/>
        </authorList>
    </citation>
    <scope>NUCLEOTIDE SEQUENCE [LARGE SCALE GENOMIC DNA]</scope>
    <source>
        <strain evidence="6">ATCC 24235 / CBS 4417 / NBRC 1672 / NRRL Y-8282 / UCD 70-5</strain>
    </source>
</reference>
<evidence type="ECO:0000256" key="1">
    <source>
        <dbReference type="ARBA" id="ARBA00022603"/>
    </source>
</evidence>
<keyword evidence="2 4" id="KW-0808">Transferase</keyword>
<dbReference type="OMA" id="NNSRYMN"/>
<comment type="similarity">
    <text evidence="4">Belongs to the BMT2 family.</text>
</comment>
<accession>G8C0D6</accession>
<dbReference type="AlphaFoldDB" id="G8C0D6"/>
<dbReference type="SUPFAM" id="SSF53335">
    <property type="entry name" value="S-adenosyl-L-methionine-dependent methyltransferases"/>
    <property type="match status" value="1"/>
</dbReference>
<dbReference type="Proteomes" id="UP000005666">
    <property type="component" value="Chromosome 13"/>
</dbReference>
<evidence type="ECO:0000313" key="6">
    <source>
        <dbReference type="Proteomes" id="UP000005666"/>
    </source>
</evidence>
<proteinExistence type="inferred from homology"/>
<dbReference type="GO" id="GO:0016433">
    <property type="term" value="F:rRNA (adenine) methyltransferase activity"/>
    <property type="evidence" value="ECO:0007669"/>
    <property type="project" value="UniProtKB-UniRule"/>
</dbReference>
<dbReference type="OrthoDB" id="5954793at2759"/>
<comment type="function">
    <text evidence="4">S-adenosyl-L-methionine-dependent methyltransferase that specifically methylates the N(1) position of an adenine present in helix 65 in 25S rRNA.</text>
</comment>
<dbReference type="GeneID" id="11531912"/>
<sequence length="329" mass="38060">MLSRKRQTITGKQVVERVKNIKPSKTRKIIRRFHLLISKRKAIVGKLKIKNIGDNDEESNVISIRKQLNGRELKMYNEGFSNDKADEREKQLLKVKVTDDRYELIALLGYIMNEIVNKGGLSNYQSASRVGQDNKRGGDSSKLLVKWLLDDLQLTSIDRVLEIGCLSSQNHISKFKIVNGIERIDLQNINNDKKILKQDFMERPLPKGPEEKFDLISCSLVLNFVNTPLDRGRMLLRFNDFLLDRGYVFIVLPLPCLNNSRYMNSDTFCQLMKHLGFEKLQYTETHKICYMLFQRTMGYSPNCNSVSTFSRKTKLSDKPGMNNFTILLP</sequence>
<name>G8C0D6_TETPH</name>
<dbReference type="HOGENOM" id="CLU_041583_1_0_1"/>
<dbReference type="EMBL" id="HE612868">
    <property type="protein sequence ID" value="CCE65651.1"/>
    <property type="molecule type" value="Genomic_DNA"/>
</dbReference>
<dbReference type="Gene3D" id="3.40.50.150">
    <property type="entry name" value="Vaccinia Virus protein VP39"/>
    <property type="match status" value="1"/>
</dbReference>
<feature type="binding site" evidence="4">
    <location>
        <position position="185"/>
    </location>
    <ligand>
        <name>S-adenosyl-L-methionine</name>
        <dbReference type="ChEBI" id="CHEBI:59789"/>
    </ligand>
</feature>
<evidence type="ECO:0000256" key="2">
    <source>
        <dbReference type="ARBA" id="ARBA00022679"/>
    </source>
</evidence>
<evidence type="ECO:0000256" key="3">
    <source>
        <dbReference type="ARBA" id="ARBA00022691"/>
    </source>
</evidence>
<keyword evidence="6" id="KW-1185">Reference proteome</keyword>
<dbReference type="GO" id="GO:0005730">
    <property type="term" value="C:nucleolus"/>
    <property type="evidence" value="ECO:0007669"/>
    <property type="project" value="UniProtKB-SubCell"/>
</dbReference>
<dbReference type="eggNOG" id="ENOG502R82D">
    <property type="taxonomic scope" value="Eukaryota"/>
</dbReference>
<dbReference type="EC" id="2.1.1.-" evidence="4"/>
<keyword evidence="1 4" id="KW-0489">Methyltransferase</keyword>
<keyword evidence="4" id="KW-0539">Nucleus</keyword>
<dbReference type="RefSeq" id="XP_003688085.1">
    <property type="nucleotide sequence ID" value="XM_003688037.1"/>
</dbReference>
<dbReference type="PANTHER" id="PTHR21008:SF1">
    <property type="entry name" value="25S RRNA (ADENINE(2142)-N(1))-METHYLTRANSFERASE"/>
    <property type="match status" value="1"/>
</dbReference>
<protein>
    <recommendedName>
        <fullName evidence="4">25S rRNA adenine-N(1) methyltransferase</fullName>
        <ecNumber evidence="4">2.1.1.-</ecNumber>
    </recommendedName>
</protein>
<evidence type="ECO:0000256" key="4">
    <source>
        <dbReference type="HAMAP-Rule" id="MF_03044"/>
    </source>
</evidence>
<dbReference type="KEGG" id="tpf:TPHA_0M00760"/>